<dbReference type="PANTHER" id="PTHR33383">
    <property type="entry name" value="MEMBRANE PROTEIN INSERTION EFFICIENCY FACTOR-RELATED"/>
    <property type="match status" value="1"/>
</dbReference>
<dbReference type="InterPro" id="IPR002696">
    <property type="entry name" value="Membr_insert_effic_factor_YidD"/>
</dbReference>
<accession>A0A844CAI1</accession>
<dbReference type="EMBL" id="WJQT01000014">
    <property type="protein sequence ID" value="MRJ47833.1"/>
    <property type="molecule type" value="Genomic_DNA"/>
</dbReference>
<organism evidence="2 3">
    <name type="scientific">Fundicoccus ignavus</name>
    <dbReference type="NCBI Taxonomy" id="2664442"/>
    <lineage>
        <taxon>Bacteria</taxon>
        <taxon>Bacillati</taxon>
        <taxon>Bacillota</taxon>
        <taxon>Bacilli</taxon>
        <taxon>Lactobacillales</taxon>
        <taxon>Aerococcaceae</taxon>
        <taxon>Fundicoccus</taxon>
    </lineage>
</organism>
<sequence length="95" mass="11058">MKKIIIGLVRFYQKFISPAFPPSCRYYPSCSSYTLQAVEKHGALKGIIMGFVRILRCNPFVKGGRDPVPDHFTLKRQYPKESTINDINHDHYHHH</sequence>
<dbReference type="AlphaFoldDB" id="A0A844CAI1"/>
<dbReference type="Proteomes" id="UP000440066">
    <property type="component" value="Unassembled WGS sequence"/>
</dbReference>
<evidence type="ECO:0000313" key="3">
    <source>
        <dbReference type="Proteomes" id="UP000440066"/>
    </source>
</evidence>
<dbReference type="GO" id="GO:0005886">
    <property type="term" value="C:plasma membrane"/>
    <property type="evidence" value="ECO:0007669"/>
    <property type="project" value="UniProtKB-SubCell"/>
</dbReference>
<dbReference type="NCBIfam" id="TIGR00278">
    <property type="entry name" value="membrane protein insertion efficiency factor YidD"/>
    <property type="match status" value="1"/>
</dbReference>
<dbReference type="RefSeq" id="WP_153832897.1">
    <property type="nucleotide sequence ID" value="NZ_WJQT01000014.1"/>
</dbReference>
<dbReference type="SMART" id="SM01234">
    <property type="entry name" value="Haemolytic"/>
    <property type="match status" value="1"/>
</dbReference>
<gene>
    <name evidence="2" type="primary">yidD</name>
    <name evidence="2" type="ORF">GF867_09680</name>
</gene>
<dbReference type="PANTHER" id="PTHR33383:SF1">
    <property type="entry name" value="MEMBRANE PROTEIN INSERTION EFFICIENCY FACTOR-RELATED"/>
    <property type="match status" value="1"/>
</dbReference>
<dbReference type="Pfam" id="PF01809">
    <property type="entry name" value="YidD"/>
    <property type="match status" value="1"/>
</dbReference>
<comment type="caution">
    <text evidence="2">The sequence shown here is derived from an EMBL/GenBank/DDBJ whole genome shotgun (WGS) entry which is preliminary data.</text>
</comment>
<evidence type="ECO:0000313" key="2">
    <source>
        <dbReference type="EMBL" id="MRJ47833.1"/>
    </source>
</evidence>
<keyword evidence="1" id="KW-0472">Membrane</keyword>
<dbReference type="HAMAP" id="MF_00386">
    <property type="entry name" value="UPF0161_YidD"/>
    <property type="match status" value="1"/>
</dbReference>
<comment type="subcellular location">
    <subcellularLocation>
        <location evidence="1">Cell membrane</location>
        <topology evidence="1">Peripheral membrane protein</topology>
        <orientation evidence="1">Cytoplasmic side</orientation>
    </subcellularLocation>
</comment>
<keyword evidence="1" id="KW-1003">Cell membrane</keyword>
<protein>
    <recommendedName>
        <fullName evidence="1">Putative membrane protein insertion efficiency factor</fullName>
    </recommendedName>
</protein>
<evidence type="ECO:0000256" key="1">
    <source>
        <dbReference type="HAMAP-Rule" id="MF_00386"/>
    </source>
</evidence>
<reference evidence="2 3" key="1">
    <citation type="submission" date="2019-11" db="EMBL/GenBank/DDBJ databases">
        <title>Characterisation of Fundicoccus ignavus gen. nov. sp. nov., a novel genus of the family Aerococcaceae from bulk tank milk.</title>
        <authorList>
            <person name="Siebert A."/>
            <person name="Huptas C."/>
            <person name="Wenning M."/>
            <person name="Scherer S."/>
            <person name="Doll E.V."/>
        </authorList>
    </citation>
    <scope>NUCLEOTIDE SEQUENCE [LARGE SCALE GENOMIC DNA]</scope>
    <source>
        <strain evidence="2 3">DSM 109652</strain>
    </source>
</reference>
<name>A0A844CAI1_9LACT</name>
<comment type="similarity">
    <text evidence="1">Belongs to the UPF0161 family.</text>
</comment>
<proteinExistence type="inferred from homology"/>
<comment type="function">
    <text evidence="1">Could be involved in insertion of integral membrane proteins into the membrane.</text>
</comment>